<comment type="caution">
    <text evidence="1">The sequence shown here is derived from an EMBL/GenBank/DDBJ whole genome shotgun (WGS) entry which is preliminary data.</text>
</comment>
<evidence type="ECO:0000313" key="1">
    <source>
        <dbReference type="EMBL" id="KAH8982504.1"/>
    </source>
</evidence>
<dbReference type="Proteomes" id="UP001201163">
    <property type="component" value="Unassembled WGS sequence"/>
</dbReference>
<accession>A0AAD4L6P5</accession>
<evidence type="ECO:0000313" key="2">
    <source>
        <dbReference type="Proteomes" id="UP001201163"/>
    </source>
</evidence>
<reference evidence="1" key="1">
    <citation type="submission" date="2022-01" db="EMBL/GenBank/DDBJ databases">
        <title>Comparative genomics reveals a dynamic genome evolution in the ectomycorrhizal milk-cap (Lactarius) mushrooms.</title>
        <authorList>
            <consortium name="DOE Joint Genome Institute"/>
            <person name="Lebreton A."/>
            <person name="Tang N."/>
            <person name="Kuo A."/>
            <person name="LaButti K."/>
            <person name="Drula E."/>
            <person name="Barry K."/>
            <person name="Clum A."/>
            <person name="Lipzen A."/>
            <person name="Mousain D."/>
            <person name="Ng V."/>
            <person name="Wang R."/>
            <person name="Wang X."/>
            <person name="Dai Y."/>
            <person name="Henrissat B."/>
            <person name="Grigoriev I.V."/>
            <person name="Guerin-Laguette A."/>
            <person name="Yu F."/>
            <person name="Martin F.M."/>
        </authorList>
    </citation>
    <scope>NUCLEOTIDE SEQUENCE</scope>
    <source>
        <strain evidence="1">QP</strain>
    </source>
</reference>
<protein>
    <submittedName>
        <fullName evidence="1">Uncharacterized protein</fullName>
    </submittedName>
</protein>
<gene>
    <name evidence="1" type="ORF">EDB92DRAFT_1640219</name>
</gene>
<organism evidence="1 2">
    <name type="scientific">Lactarius akahatsu</name>
    <dbReference type="NCBI Taxonomy" id="416441"/>
    <lineage>
        <taxon>Eukaryota</taxon>
        <taxon>Fungi</taxon>
        <taxon>Dikarya</taxon>
        <taxon>Basidiomycota</taxon>
        <taxon>Agaricomycotina</taxon>
        <taxon>Agaricomycetes</taxon>
        <taxon>Russulales</taxon>
        <taxon>Russulaceae</taxon>
        <taxon>Lactarius</taxon>
    </lineage>
</organism>
<name>A0AAD4L6P5_9AGAM</name>
<keyword evidence="2" id="KW-1185">Reference proteome</keyword>
<proteinExistence type="predicted"/>
<dbReference type="EMBL" id="JAKELL010000099">
    <property type="protein sequence ID" value="KAH8982504.1"/>
    <property type="molecule type" value="Genomic_DNA"/>
</dbReference>
<sequence length="151" mass="16943">MSPARKPLLSASSKPRALPSPLISFIGLTARNCNLLLHPGRDGDFVERLFFFVWIFAGSVGGQKQLSLREPRTFLFVSRLFLSDAPPRSAVPLESFPCRLEKCRNYRSLARSQALARFLQETLFFSCRPSVECQYGSVRSRVLSSIKNATS</sequence>
<dbReference type="AlphaFoldDB" id="A0AAD4L6P5"/>